<dbReference type="Proteomes" id="UP000286415">
    <property type="component" value="Unassembled WGS sequence"/>
</dbReference>
<evidence type="ECO:0000313" key="1">
    <source>
        <dbReference type="EMBL" id="KAG5446957.1"/>
    </source>
</evidence>
<gene>
    <name evidence="1" type="ORF">CSKR_107026</name>
</gene>
<reference evidence="1 2" key="2">
    <citation type="journal article" date="2021" name="Genomics">
        <title>High-quality reference genome for Clonorchis sinensis.</title>
        <authorList>
            <person name="Young N.D."/>
            <person name="Stroehlein A.J."/>
            <person name="Kinkar L."/>
            <person name="Wang T."/>
            <person name="Sohn W.M."/>
            <person name="Chang B.C.H."/>
            <person name="Kaur P."/>
            <person name="Weisz D."/>
            <person name="Dudchenko O."/>
            <person name="Aiden E.L."/>
            <person name="Korhonen P.K."/>
            <person name="Gasser R.B."/>
        </authorList>
    </citation>
    <scope>NUCLEOTIDE SEQUENCE [LARGE SCALE GENOMIC DNA]</scope>
    <source>
        <strain evidence="1">Cs-k2</strain>
    </source>
</reference>
<dbReference type="AlphaFoldDB" id="A0A419PDP5"/>
<organism evidence="1 2">
    <name type="scientific">Clonorchis sinensis</name>
    <name type="common">Chinese liver fluke</name>
    <dbReference type="NCBI Taxonomy" id="79923"/>
    <lineage>
        <taxon>Eukaryota</taxon>
        <taxon>Metazoa</taxon>
        <taxon>Spiralia</taxon>
        <taxon>Lophotrochozoa</taxon>
        <taxon>Platyhelminthes</taxon>
        <taxon>Trematoda</taxon>
        <taxon>Digenea</taxon>
        <taxon>Opisthorchiida</taxon>
        <taxon>Opisthorchiata</taxon>
        <taxon>Opisthorchiidae</taxon>
        <taxon>Clonorchis</taxon>
    </lineage>
</organism>
<comment type="caution">
    <text evidence="1">The sequence shown here is derived from an EMBL/GenBank/DDBJ whole genome shotgun (WGS) entry which is preliminary data.</text>
</comment>
<name>A0A419PDP5_CLOSI</name>
<keyword evidence="2" id="KW-1185">Reference proteome</keyword>
<proteinExistence type="predicted"/>
<dbReference type="EMBL" id="NIRI02000042">
    <property type="protein sequence ID" value="KAG5446957.1"/>
    <property type="molecule type" value="Genomic_DNA"/>
</dbReference>
<reference evidence="1 2" key="1">
    <citation type="journal article" date="2018" name="Biotechnol. Adv.">
        <title>Improved genomic resources and new bioinformatic workflow for the carcinogenic parasite Clonorchis sinensis: Biotechnological implications.</title>
        <authorList>
            <person name="Wang D."/>
            <person name="Korhonen P.K."/>
            <person name="Gasser R.B."/>
            <person name="Young N.D."/>
        </authorList>
    </citation>
    <scope>NUCLEOTIDE SEQUENCE [LARGE SCALE GENOMIC DNA]</scope>
    <source>
        <strain evidence="1">Cs-k2</strain>
    </source>
</reference>
<dbReference type="InParanoid" id="A0A419PDP5"/>
<accession>A0A419PDP5</accession>
<sequence>MQIHKAQDNPVLSLLTRRSVVGTQPRHLDGFCPHFGNLALSLPSCYLSMTWQLGSKINIIITSSKLEHVRPHPSESNIDNGAASNGKHFILESFFELGFTLERATQLSQRNVDDTLMFVEDPRRDLKKLFNLLVSVQSTVRLSI</sequence>
<protein>
    <submittedName>
        <fullName evidence="1">Uncharacterized protein</fullName>
    </submittedName>
</protein>
<evidence type="ECO:0000313" key="2">
    <source>
        <dbReference type="Proteomes" id="UP000286415"/>
    </source>
</evidence>